<protein>
    <submittedName>
        <fullName evidence="4">Uncharacterized protein</fullName>
    </submittedName>
</protein>
<proteinExistence type="predicted"/>
<evidence type="ECO:0000313" key="3">
    <source>
        <dbReference type="EMBL" id="CAB4199957.1"/>
    </source>
</evidence>
<dbReference type="EMBL" id="LR797292">
    <property type="protein sequence ID" value="CAB4199957.1"/>
    <property type="molecule type" value="Genomic_DNA"/>
</dbReference>
<dbReference type="EMBL" id="LR797469">
    <property type="protein sequence ID" value="CAB4218347.1"/>
    <property type="molecule type" value="Genomic_DNA"/>
</dbReference>
<keyword evidence="1" id="KW-0472">Membrane</keyword>
<keyword evidence="1" id="KW-1133">Transmembrane helix</keyword>
<evidence type="ECO:0000313" key="4">
    <source>
        <dbReference type="EMBL" id="CAB4218347.1"/>
    </source>
</evidence>
<gene>
    <name evidence="2" type="ORF">UFOVP1154_23</name>
    <name evidence="3" type="ORF">UFOVP1341_14</name>
    <name evidence="4" type="ORF">UFOVP1601_13</name>
</gene>
<keyword evidence="1" id="KW-0812">Transmembrane</keyword>
<accession>A0A6J5SV99</accession>
<feature type="transmembrane region" description="Helical" evidence="1">
    <location>
        <begin position="6"/>
        <end position="24"/>
    </location>
</feature>
<evidence type="ECO:0000256" key="1">
    <source>
        <dbReference type="SAM" id="Phobius"/>
    </source>
</evidence>
<evidence type="ECO:0000313" key="2">
    <source>
        <dbReference type="EMBL" id="CAB4187242.1"/>
    </source>
</evidence>
<name>A0A6J5SV99_9CAUD</name>
<reference evidence="4" key="1">
    <citation type="submission" date="2020-05" db="EMBL/GenBank/DDBJ databases">
        <authorList>
            <person name="Chiriac C."/>
            <person name="Salcher M."/>
            <person name="Ghai R."/>
            <person name="Kavagutti S V."/>
        </authorList>
    </citation>
    <scope>NUCLEOTIDE SEQUENCE</scope>
</reference>
<sequence>MTADALLLIVAGVAAGFALGYVTAWRLARKLEQHEVVLAEWDRPFDIKAEPQWFEKRRA</sequence>
<dbReference type="EMBL" id="LR797107">
    <property type="protein sequence ID" value="CAB4187242.1"/>
    <property type="molecule type" value="Genomic_DNA"/>
</dbReference>
<organism evidence="4">
    <name type="scientific">uncultured Caudovirales phage</name>
    <dbReference type="NCBI Taxonomy" id="2100421"/>
    <lineage>
        <taxon>Viruses</taxon>
        <taxon>Duplodnaviria</taxon>
        <taxon>Heunggongvirae</taxon>
        <taxon>Uroviricota</taxon>
        <taxon>Caudoviricetes</taxon>
        <taxon>Peduoviridae</taxon>
        <taxon>Maltschvirus</taxon>
        <taxon>Maltschvirus maltsch</taxon>
    </lineage>
</organism>